<organism evidence="2 3">
    <name type="scientific">Pantoea deleyi</name>
    <dbReference type="NCBI Taxonomy" id="470932"/>
    <lineage>
        <taxon>Bacteria</taxon>
        <taxon>Pseudomonadati</taxon>
        <taxon>Pseudomonadota</taxon>
        <taxon>Gammaproteobacteria</taxon>
        <taxon>Enterobacterales</taxon>
        <taxon>Erwiniaceae</taxon>
        <taxon>Pantoea</taxon>
    </lineage>
</organism>
<dbReference type="Gene3D" id="2.60.40.2520">
    <property type="entry name" value="CFA/I fimbrial subunit E, adhesin domain"/>
    <property type="match status" value="1"/>
</dbReference>
<proteinExistence type="predicted"/>
<evidence type="ECO:0000256" key="1">
    <source>
        <dbReference type="SAM" id="SignalP"/>
    </source>
</evidence>
<dbReference type="Proteomes" id="UP000317747">
    <property type="component" value="Unassembled WGS sequence"/>
</dbReference>
<sequence>MKLFCYLGLIMGALVSSVAPCYAVYEAPMARNTTLTAKYDRMSVPSSLTIWDNLSGGRDDTDGQKWARNTLVCKSSSDSTYGACNRTAPAWWQNGSPSDANITLKFTLEGSSTSINLNITGRHDFRAITPASCAVIVNYPASSATGCDGLLEATNLFTYTISQGELAKLTTPGVWRATLKQDLYQWASTYLYTWTASIVLTVTDLNNQQIYFPAFPYSAPRVDLNLNNRPGTSKNATASGTASLDMCLYDGSNSSSNRVNMLFSDEGASATGRAAGLFSVYRTGADKTQAANRIDYQVSVINPTTGVAQEIKNATEISWSNTNQRNIQRQVVLPGVPGVSLCVPAPIQLITPAFNLADKAAGYYTGKLTIIYTPSTQSNVAN</sequence>
<protein>
    <submittedName>
        <fullName evidence="2">Phage tail protein</fullName>
    </submittedName>
</protein>
<dbReference type="Pfam" id="PF07434">
    <property type="entry name" value="CblD"/>
    <property type="match status" value="1"/>
</dbReference>
<evidence type="ECO:0000313" key="2">
    <source>
        <dbReference type="EMBL" id="TPV47466.1"/>
    </source>
</evidence>
<feature type="signal peptide" evidence="1">
    <location>
        <begin position="1"/>
        <end position="23"/>
    </location>
</feature>
<accession>A0A506QPK8</accession>
<keyword evidence="3" id="KW-1185">Reference proteome</keyword>
<dbReference type="RefSeq" id="WP_140916887.1">
    <property type="nucleotide sequence ID" value="NZ_CP071408.1"/>
</dbReference>
<feature type="chain" id="PRO_5021503050" evidence="1">
    <location>
        <begin position="24"/>
        <end position="382"/>
    </location>
</feature>
<keyword evidence="1" id="KW-0732">Signal</keyword>
<evidence type="ECO:0000313" key="3">
    <source>
        <dbReference type="Proteomes" id="UP000317747"/>
    </source>
</evidence>
<dbReference type="Gene3D" id="2.60.40.2040">
    <property type="entry name" value="CFA/I fimbrial subunit E, pilin domain"/>
    <property type="match status" value="1"/>
</dbReference>
<dbReference type="InterPro" id="IPR043037">
    <property type="entry name" value="CfaE_adhesin"/>
</dbReference>
<dbReference type="EMBL" id="VHJA01000032">
    <property type="protein sequence ID" value="TPV47466.1"/>
    <property type="molecule type" value="Genomic_DNA"/>
</dbReference>
<dbReference type="AlphaFoldDB" id="A0A506QPK8"/>
<dbReference type="InterPro" id="IPR010888">
    <property type="entry name" value="CblD"/>
</dbReference>
<name>A0A506QPK8_9GAMM</name>
<comment type="caution">
    <text evidence="2">The sequence shown here is derived from an EMBL/GenBank/DDBJ whole genome shotgun (WGS) entry which is preliminary data.</text>
</comment>
<dbReference type="OrthoDB" id="6543917at2"/>
<gene>
    <name evidence="2" type="ORF">FJW01_04065</name>
</gene>
<reference evidence="2 3" key="1">
    <citation type="submission" date="2019-06" db="EMBL/GenBank/DDBJ databases">
        <title>Taxogenomics and systematics of the genus Pantoea.</title>
        <authorList>
            <person name="Tambong J.T."/>
        </authorList>
    </citation>
    <scope>NUCLEOTIDE SEQUENCE [LARGE SCALE GENOMIC DNA]</scope>
    <source>
        <strain evidence="2 3">LMG 24200</strain>
    </source>
</reference>